<evidence type="ECO:0000256" key="9">
    <source>
        <dbReference type="ARBA" id="ARBA00023136"/>
    </source>
</evidence>
<evidence type="ECO:0000256" key="2">
    <source>
        <dbReference type="ARBA" id="ARBA00009187"/>
    </source>
</evidence>
<comment type="function">
    <text evidence="10">Regulates also the sphingolipid metabolism.</text>
</comment>
<keyword evidence="4 10" id="KW-0812">Transmembrane</keyword>
<dbReference type="GO" id="GO:0016125">
    <property type="term" value="P:sterol metabolic process"/>
    <property type="evidence" value="ECO:0007669"/>
    <property type="project" value="UniProtKB-UniRule"/>
</dbReference>
<evidence type="ECO:0000256" key="3">
    <source>
        <dbReference type="ARBA" id="ARBA00022448"/>
    </source>
</evidence>
<dbReference type="OrthoDB" id="2192830at2759"/>
<accession>A0A835D567</accession>
<keyword evidence="9 10" id="KW-0472">Membrane</keyword>
<dbReference type="GO" id="GO:0097036">
    <property type="term" value="P:regulation of plasma membrane sterol distribution"/>
    <property type="evidence" value="ECO:0007669"/>
    <property type="project" value="UniProtKB-UniRule"/>
</dbReference>
<keyword evidence="10" id="KW-0746">Sphingolipid metabolism</keyword>
<reference evidence="11 12" key="1">
    <citation type="submission" date="2020-04" db="EMBL/GenBank/DDBJ databases">
        <title>Plant Genome Project.</title>
        <authorList>
            <person name="Zhang R.-G."/>
        </authorList>
    </citation>
    <scope>NUCLEOTIDE SEQUENCE [LARGE SCALE GENOMIC DNA]</scope>
    <source>
        <strain evidence="11">YNK0</strain>
        <tissue evidence="11">Leaf</tissue>
    </source>
</reference>
<feature type="transmembrane region" description="Helical" evidence="10">
    <location>
        <begin position="119"/>
        <end position="142"/>
    </location>
</feature>
<evidence type="ECO:0000256" key="7">
    <source>
        <dbReference type="ARBA" id="ARBA00023055"/>
    </source>
</evidence>
<dbReference type="PANTHER" id="PTHR14467:SF0">
    <property type="entry name" value="PROTEIN ARV1"/>
    <property type="match status" value="1"/>
</dbReference>
<dbReference type="Pfam" id="PF04161">
    <property type="entry name" value="Arv1"/>
    <property type="match status" value="1"/>
</dbReference>
<evidence type="ECO:0000313" key="11">
    <source>
        <dbReference type="EMBL" id="KAF8391083.1"/>
    </source>
</evidence>
<dbReference type="AlphaFoldDB" id="A0A835D567"/>
<sequence>MKFRCIHCGFWVKTLFVQYSPGNIRLMKCDNCNAVVDDYIECENMILLIDLILHKQKAYRHLLYNMLNRETVNIEGLLWKSTFVFLLLDACRMLILSRNEEEWGLSRSLFSSVWGCGKMLMAVFFENFMFLCVLLLTTRIMLNTYFEVTR</sequence>
<keyword evidence="7 10" id="KW-0445">Lipid transport</keyword>
<evidence type="ECO:0000256" key="4">
    <source>
        <dbReference type="ARBA" id="ARBA00022692"/>
    </source>
</evidence>
<keyword evidence="8 10" id="KW-0443">Lipid metabolism</keyword>
<evidence type="ECO:0000256" key="5">
    <source>
        <dbReference type="ARBA" id="ARBA00022824"/>
    </source>
</evidence>
<organism evidence="11 12">
    <name type="scientific">Tetracentron sinense</name>
    <name type="common">Spur-leaf</name>
    <dbReference type="NCBI Taxonomy" id="13715"/>
    <lineage>
        <taxon>Eukaryota</taxon>
        <taxon>Viridiplantae</taxon>
        <taxon>Streptophyta</taxon>
        <taxon>Embryophyta</taxon>
        <taxon>Tracheophyta</taxon>
        <taxon>Spermatophyta</taxon>
        <taxon>Magnoliopsida</taxon>
        <taxon>Trochodendrales</taxon>
        <taxon>Trochodendraceae</taxon>
        <taxon>Tetracentron</taxon>
    </lineage>
</organism>
<keyword evidence="3 10" id="KW-0813">Transport</keyword>
<dbReference type="GO" id="GO:0032541">
    <property type="term" value="C:cortical endoplasmic reticulum"/>
    <property type="evidence" value="ECO:0007669"/>
    <property type="project" value="TreeGrafter"/>
</dbReference>
<dbReference type="OMA" id="CENMILL"/>
<protein>
    <recommendedName>
        <fullName evidence="10">Protein ARV</fullName>
    </recommendedName>
</protein>
<evidence type="ECO:0000256" key="10">
    <source>
        <dbReference type="RuleBase" id="RU368065"/>
    </source>
</evidence>
<comment type="similarity">
    <text evidence="2 10">Belongs to the ARV1 family.</text>
</comment>
<dbReference type="GO" id="GO:0032366">
    <property type="term" value="P:intracellular sterol transport"/>
    <property type="evidence" value="ECO:0007669"/>
    <property type="project" value="UniProtKB-UniRule"/>
</dbReference>
<keyword evidence="12" id="KW-1185">Reference proteome</keyword>
<comment type="caution">
    <text evidence="10">Lacks conserved residue(s) required for the propagation of feature annotation.</text>
</comment>
<keyword evidence="6 10" id="KW-1133">Transmembrane helix</keyword>
<dbReference type="EMBL" id="JABCRI010000017">
    <property type="protein sequence ID" value="KAF8391083.1"/>
    <property type="molecule type" value="Genomic_DNA"/>
</dbReference>
<comment type="subcellular location">
    <subcellularLocation>
        <location evidence="1 10">Endoplasmic reticulum membrane</location>
        <topology evidence="1 10">Multi-pass membrane protein</topology>
    </subcellularLocation>
</comment>
<name>A0A835D567_TETSI</name>
<evidence type="ECO:0000256" key="1">
    <source>
        <dbReference type="ARBA" id="ARBA00004477"/>
    </source>
</evidence>
<comment type="function">
    <text evidence="10">Mediator of sterol homeostasis involved in sterol uptake, trafficking and distribution into membranes.</text>
</comment>
<gene>
    <name evidence="11" type="ORF">HHK36_023383</name>
</gene>
<dbReference type="InterPro" id="IPR007290">
    <property type="entry name" value="Arv1"/>
</dbReference>
<dbReference type="GO" id="GO:0006665">
    <property type="term" value="P:sphingolipid metabolic process"/>
    <property type="evidence" value="ECO:0007669"/>
    <property type="project" value="UniProtKB-UniRule"/>
</dbReference>
<evidence type="ECO:0000313" key="12">
    <source>
        <dbReference type="Proteomes" id="UP000655225"/>
    </source>
</evidence>
<dbReference type="GO" id="GO:0005789">
    <property type="term" value="C:endoplasmic reticulum membrane"/>
    <property type="evidence" value="ECO:0007669"/>
    <property type="project" value="UniProtKB-SubCell"/>
</dbReference>
<evidence type="ECO:0000256" key="8">
    <source>
        <dbReference type="ARBA" id="ARBA00023098"/>
    </source>
</evidence>
<dbReference type="GO" id="GO:0005794">
    <property type="term" value="C:Golgi apparatus"/>
    <property type="evidence" value="ECO:0007669"/>
    <property type="project" value="TreeGrafter"/>
</dbReference>
<dbReference type="PANTHER" id="PTHR14467">
    <property type="entry name" value="ARV1"/>
    <property type="match status" value="1"/>
</dbReference>
<proteinExistence type="inferred from homology"/>
<comment type="caution">
    <text evidence="11">The sequence shown here is derived from an EMBL/GenBank/DDBJ whole genome shotgun (WGS) entry which is preliminary data.</text>
</comment>
<dbReference type="Proteomes" id="UP000655225">
    <property type="component" value="Unassembled WGS sequence"/>
</dbReference>
<keyword evidence="5 10" id="KW-0256">Endoplasmic reticulum</keyword>
<evidence type="ECO:0000256" key="6">
    <source>
        <dbReference type="ARBA" id="ARBA00022989"/>
    </source>
</evidence>